<dbReference type="EMBL" id="CP007389">
    <property type="protein sequence ID" value="APT74915.1"/>
    <property type="molecule type" value="Genomic_DNA"/>
</dbReference>
<dbReference type="Proteomes" id="UP000185490">
    <property type="component" value="Chromosome"/>
</dbReference>
<name>A0ABM6GH34_9BACT</name>
<reference evidence="1 2" key="1">
    <citation type="submission" date="2014-02" db="EMBL/GenBank/DDBJ databases">
        <title>Diversity of Thermotogales isolates from hydrothermal vents.</title>
        <authorList>
            <person name="Haverkamp T.H.A."/>
            <person name="Lossouarn J."/>
            <person name="Geslin C."/>
            <person name="Nesbo C.L."/>
        </authorList>
    </citation>
    <scope>NUCLEOTIDE SEQUENCE [LARGE SCALE GENOMIC DNA]</scope>
    <source>
        <strain evidence="1 2">431</strain>
    </source>
</reference>
<gene>
    <name evidence="1" type="ORF">BW47_07800</name>
</gene>
<organism evidence="1 2">
    <name type="scientific">Thermosipho melanesiensis</name>
    <dbReference type="NCBI Taxonomy" id="46541"/>
    <lineage>
        <taxon>Bacteria</taxon>
        <taxon>Thermotogati</taxon>
        <taxon>Thermotogota</taxon>
        <taxon>Thermotogae</taxon>
        <taxon>Thermotogales</taxon>
        <taxon>Fervidobacteriaceae</taxon>
        <taxon>Thermosipho</taxon>
    </lineage>
</organism>
<protein>
    <submittedName>
        <fullName evidence="1">Uncharacterized protein</fullName>
    </submittedName>
</protein>
<keyword evidence="2" id="KW-1185">Reference proteome</keyword>
<evidence type="ECO:0000313" key="2">
    <source>
        <dbReference type="Proteomes" id="UP000185490"/>
    </source>
</evidence>
<accession>A0ABM6GH34</accession>
<evidence type="ECO:0000313" key="1">
    <source>
        <dbReference type="EMBL" id="APT74915.1"/>
    </source>
</evidence>
<sequence length="75" mass="8537">MKNSKDYSIGLLDKKAVITTENIDTAIKLLLKLQLPTYIKEDEENVVDIRSIKNVLVTIQLEGDIQRIKLKSPVK</sequence>
<proteinExistence type="predicted"/>